<keyword evidence="1" id="KW-0812">Transmembrane</keyword>
<dbReference type="OrthoDB" id="3777848at2"/>
<evidence type="ECO:0000313" key="2">
    <source>
        <dbReference type="EMBL" id="TNC34453.1"/>
    </source>
</evidence>
<sequence length="155" mass="16770">MQPTTYRLTLVLALRLFGIRMMVAAVGAVVAAVLLTIGGSAVIWGIVVSVLVALLVVASLVALRWPPRLITLTEVGYRVHRVRGAGVRAGAWAQVERVDDKPSPEGGTDLVIGLEHGRTTRLPMLLFGLRGLELQREIRERLNAAHGYRPLPPAV</sequence>
<organism evidence="2 3">
    <name type="scientific">Mumia zhuanghuii</name>
    <dbReference type="NCBI Taxonomy" id="2585211"/>
    <lineage>
        <taxon>Bacteria</taxon>
        <taxon>Bacillati</taxon>
        <taxon>Actinomycetota</taxon>
        <taxon>Actinomycetes</taxon>
        <taxon>Propionibacteriales</taxon>
        <taxon>Nocardioidaceae</taxon>
        <taxon>Mumia</taxon>
    </lineage>
</organism>
<keyword evidence="1" id="KW-1133">Transmembrane helix</keyword>
<feature type="transmembrane region" description="Helical" evidence="1">
    <location>
        <begin position="41"/>
        <end position="63"/>
    </location>
</feature>
<accession>A0A5C4MD88</accession>
<comment type="caution">
    <text evidence="2">The sequence shown here is derived from an EMBL/GenBank/DDBJ whole genome shotgun (WGS) entry which is preliminary data.</text>
</comment>
<dbReference type="AlphaFoldDB" id="A0A5C4MD88"/>
<evidence type="ECO:0000256" key="1">
    <source>
        <dbReference type="SAM" id="Phobius"/>
    </source>
</evidence>
<name>A0A5C4MD88_9ACTN</name>
<keyword evidence="1" id="KW-0472">Membrane</keyword>
<protein>
    <submittedName>
        <fullName evidence="2">Uncharacterized protein</fullName>
    </submittedName>
</protein>
<gene>
    <name evidence="2" type="ORF">FHE65_27780</name>
</gene>
<reference evidence="2 3" key="1">
    <citation type="submission" date="2019-05" db="EMBL/GenBank/DDBJ databases">
        <title>Mumia sp. nov., isolated from the intestinal contents of plateau pika (Ochotona curzoniae) in the Qinghai-Tibet plateau of China.</title>
        <authorList>
            <person name="Tian Z."/>
        </authorList>
    </citation>
    <scope>NUCLEOTIDE SEQUENCE [LARGE SCALE GENOMIC DNA]</scope>
    <source>
        <strain evidence="3">527</strain>
    </source>
</reference>
<dbReference type="EMBL" id="VDFR01000155">
    <property type="protein sequence ID" value="TNC34453.1"/>
    <property type="molecule type" value="Genomic_DNA"/>
</dbReference>
<dbReference type="Proteomes" id="UP000306740">
    <property type="component" value="Unassembled WGS sequence"/>
</dbReference>
<evidence type="ECO:0000313" key="3">
    <source>
        <dbReference type="Proteomes" id="UP000306740"/>
    </source>
</evidence>
<proteinExistence type="predicted"/>